<dbReference type="AlphaFoldDB" id="A0A3R8SHR4"/>
<evidence type="ECO:0000256" key="1">
    <source>
        <dbReference type="SAM" id="Coils"/>
    </source>
</evidence>
<gene>
    <name evidence="2" type="ORF">EI998_05985</name>
</gene>
<organism evidence="2 3">
    <name type="scientific">Streptococcus suis</name>
    <dbReference type="NCBI Taxonomy" id="1307"/>
    <lineage>
        <taxon>Bacteria</taxon>
        <taxon>Bacillati</taxon>
        <taxon>Bacillota</taxon>
        <taxon>Bacilli</taxon>
        <taxon>Lactobacillales</taxon>
        <taxon>Streptococcaceae</taxon>
        <taxon>Streptococcus</taxon>
    </lineage>
</organism>
<sequence>MKLRHLLLAVGAAHLAYQAVKHRKEIAAEAKETKELVQRIQADKQKITDQLALLNSFKAPVQELSKDLQYQLKIYQQSIAGNLTEIQKFTDKYKTEDSQHWERE</sequence>
<proteinExistence type="predicted"/>
<name>A0A3R8SHR4_STRSU</name>
<dbReference type="EMBL" id="RSDO01000009">
    <property type="protein sequence ID" value="RRR52677.1"/>
    <property type="molecule type" value="Genomic_DNA"/>
</dbReference>
<evidence type="ECO:0000313" key="3">
    <source>
        <dbReference type="Proteomes" id="UP000274117"/>
    </source>
</evidence>
<accession>A0A3R8SHR4</accession>
<reference evidence="2 3" key="2">
    <citation type="submission" date="2018-12" db="EMBL/GenBank/DDBJ databases">
        <title>Whole-genome sequences of fifteen clinical Streptococcus suis strains isolated from pigs between 2006 and 2018.</title>
        <authorList>
            <person name="Stevens M.J.A."/>
            <person name="Cernela N."/>
            <person name="Spoerry Serrano N."/>
            <person name="Schmitt S."/>
            <person name="Schrenzel J."/>
            <person name="Stephan R."/>
        </authorList>
    </citation>
    <scope>NUCLEOTIDE SEQUENCE [LARGE SCALE GENOMIC DNA]</scope>
    <source>
        <strain evidence="2 3">PP422</strain>
    </source>
</reference>
<reference evidence="2 3" key="1">
    <citation type="submission" date="2018-11" db="EMBL/GenBank/DDBJ databases">
        <authorList>
            <person name="Stevens M.J."/>
            <person name="Cernela N."/>
            <person name="Spoerry Serrano N."/>
            <person name="Schmitt S."/>
            <person name="Schrenzel J."/>
            <person name="Stephan R."/>
        </authorList>
    </citation>
    <scope>NUCLEOTIDE SEQUENCE [LARGE SCALE GENOMIC DNA]</scope>
    <source>
        <strain evidence="2 3">PP422</strain>
    </source>
</reference>
<feature type="coiled-coil region" evidence="1">
    <location>
        <begin position="23"/>
        <end position="50"/>
    </location>
</feature>
<evidence type="ECO:0000313" key="2">
    <source>
        <dbReference type="EMBL" id="RRR52677.1"/>
    </source>
</evidence>
<keyword evidence="1" id="KW-0175">Coiled coil</keyword>
<dbReference type="Proteomes" id="UP000274117">
    <property type="component" value="Unassembled WGS sequence"/>
</dbReference>
<protein>
    <submittedName>
        <fullName evidence="2">Chemotaxis protein</fullName>
    </submittedName>
</protein>
<comment type="caution">
    <text evidence="2">The sequence shown here is derived from an EMBL/GenBank/DDBJ whole genome shotgun (WGS) entry which is preliminary data.</text>
</comment>